<dbReference type="Proteomes" id="UP000028999">
    <property type="component" value="Unassembled WGS sequence"/>
</dbReference>
<reference evidence="1" key="3">
    <citation type="submission" date="2021-01" db="EMBL/GenBank/DDBJ databases">
        <authorList>
            <consortium name="Genoscope - CEA"/>
            <person name="William W."/>
        </authorList>
    </citation>
    <scope>NUCLEOTIDE SEQUENCE</scope>
</reference>
<evidence type="ECO:0000313" key="2">
    <source>
        <dbReference type="EMBL" id="CDY65048.1"/>
    </source>
</evidence>
<name>A0A078JBQ3_BRANA</name>
<dbReference type="PaxDb" id="3708-A0A078JBQ3"/>
<accession>A0A078JBQ3</accession>
<dbReference type="Gramene" id="CDY65048">
    <property type="protein sequence ID" value="CDY65048"/>
    <property type="gene ID" value="GSBRNA2T00044087001"/>
</dbReference>
<dbReference type="AlphaFoldDB" id="A0A078JBQ3"/>
<organism evidence="2 3">
    <name type="scientific">Brassica napus</name>
    <name type="common">Rape</name>
    <dbReference type="NCBI Taxonomy" id="3708"/>
    <lineage>
        <taxon>Eukaryota</taxon>
        <taxon>Viridiplantae</taxon>
        <taxon>Streptophyta</taxon>
        <taxon>Embryophyta</taxon>
        <taxon>Tracheophyta</taxon>
        <taxon>Spermatophyta</taxon>
        <taxon>Magnoliopsida</taxon>
        <taxon>eudicotyledons</taxon>
        <taxon>Gunneridae</taxon>
        <taxon>Pentapetalae</taxon>
        <taxon>rosids</taxon>
        <taxon>malvids</taxon>
        <taxon>Brassicales</taxon>
        <taxon>Brassicaceae</taxon>
        <taxon>Brassiceae</taxon>
        <taxon>Brassica</taxon>
    </lineage>
</organism>
<protein>
    <submittedName>
        <fullName evidence="1">(rape) hypothetical protein</fullName>
    </submittedName>
    <submittedName>
        <fullName evidence="2">BnaCnng45770D protein</fullName>
    </submittedName>
</protein>
<proteinExistence type="predicted"/>
<keyword evidence="3" id="KW-1185">Reference proteome</keyword>
<dbReference type="OMA" id="DNWIVYI"/>
<reference evidence="2" key="2">
    <citation type="submission" date="2014-06" db="EMBL/GenBank/DDBJ databases">
        <authorList>
            <person name="Genoscope - CEA"/>
        </authorList>
    </citation>
    <scope>NUCLEOTIDE SEQUENCE</scope>
</reference>
<gene>
    <name evidence="2" type="primary">BnaCnng45770D</name>
    <name evidence="1" type="ORF">DARMORV10_C01P33870.1</name>
    <name evidence="2" type="ORF">GSBRNA2T00044087001</name>
</gene>
<dbReference type="EMBL" id="LK034640">
    <property type="protein sequence ID" value="CDY65048.1"/>
    <property type="molecule type" value="Genomic_DNA"/>
</dbReference>
<reference evidence="2 3" key="1">
    <citation type="journal article" date="2014" name="Science">
        <title>Plant genetics. Early allopolyploid evolution in the post-Neolithic Brassica napus oilseed genome.</title>
        <authorList>
            <person name="Chalhoub B."/>
            <person name="Denoeud F."/>
            <person name="Liu S."/>
            <person name="Parkin I.A."/>
            <person name="Tang H."/>
            <person name="Wang X."/>
            <person name="Chiquet J."/>
            <person name="Belcram H."/>
            <person name="Tong C."/>
            <person name="Samans B."/>
            <person name="Correa M."/>
            <person name="Da Silva C."/>
            <person name="Just J."/>
            <person name="Falentin C."/>
            <person name="Koh C.S."/>
            <person name="Le Clainche I."/>
            <person name="Bernard M."/>
            <person name="Bento P."/>
            <person name="Noel B."/>
            <person name="Labadie K."/>
            <person name="Alberti A."/>
            <person name="Charles M."/>
            <person name="Arnaud D."/>
            <person name="Guo H."/>
            <person name="Daviaud C."/>
            <person name="Alamery S."/>
            <person name="Jabbari K."/>
            <person name="Zhao M."/>
            <person name="Edger P.P."/>
            <person name="Chelaifa H."/>
            <person name="Tack D."/>
            <person name="Lassalle G."/>
            <person name="Mestiri I."/>
            <person name="Schnel N."/>
            <person name="Le Paslier M.C."/>
            <person name="Fan G."/>
            <person name="Renault V."/>
            <person name="Bayer P.E."/>
            <person name="Golicz A.A."/>
            <person name="Manoli S."/>
            <person name="Lee T.H."/>
            <person name="Thi V.H."/>
            <person name="Chalabi S."/>
            <person name="Hu Q."/>
            <person name="Fan C."/>
            <person name="Tollenaere R."/>
            <person name="Lu Y."/>
            <person name="Battail C."/>
            <person name="Shen J."/>
            <person name="Sidebottom C.H."/>
            <person name="Wang X."/>
            <person name="Canaguier A."/>
            <person name="Chauveau A."/>
            <person name="Berard A."/>
            <person name="Deniot G."/>
            <person name="Guan M."/>
            <person name="Liu Z."/>
            <person name="Sun F."/>
            <person name="Lim Y.P."/>
            <person name="Lyons E."/>
            <person name="Town C.D."/>
            <person name="Bancroft I."/>
            <person name="Wang X."/>
            <person name="Meng J."/>
            <person name="Ma J."/>
            <person name="Pires J.C."/>
            <person name="King G.J."/>
            <person name="Brunel D."/>
            <person name="Delourme R."/>
            <person name="Renard M."/>
            <person name="Aury J.M."/>
            <person name="Adams K.L."/>
            <person name="Batley J."/>
            <person name="Snowdon R.J."/>
            <person name="Tost J."/>
            <person name="Edwards D."/>
            <person name="Zhou Y."/>
            <person name="Hua W."/>
            <person name="Sharpe A.G."/>
            <person name="Paterson A.H."/>
            <person name="Guan C."/>
            <person name="Wincker P."/>
        </authorList>
    </citation>
    <scope>NUCLEOTIDE SEQUENCE [LARGE SCALE GENOMIC DNA]</scope>
    <source>
        <strain evidence="3">cv. Darmor-bzh</strain>
    </source>
</reference>
<dbReference type="EMBL" id="HG994365">
    <property type="protein sequence ID" value="CAF2074777.1"/>
    <property type="molecule type" value="Genomic_DNA"/>
</dbReference>
<sequence length="77" mass="8697">MNSLIRVHQVFILVSYISQEIWILAIDLYKLVASITGSDNWIVYIVGTDLQSGNWGDDLIDHTPVSLILLCLVIRLV</sequence>
<dbReference type="Proteomes" id="UP001295469">
    <property type="component" value="Chromosome C01"/>
</dbReference>
<evidence type="ECO:0000313" key="1">
    <source>
        <dbReference type="EMBL" id="CAF2074777.1"/>
    </source>
</evidence>
<evidence type="ECO:0000313" key="3">
    <source>
        <dbReference type="Proteomes" id="UP000028999"/>
    </source>
</evidence>